<evidence type="ECO:0008006" key="5">
    <source>
        <dbReference type="Google" id="ProtNLM"/>
    </source>
</evidence>
<evidence type="ECO:0000256" key="1">
    <source>
        <dbReference type="ARBA" id="ARBA00008520"/>
    </source>
</evidence>
<dbReference type="InterPro" id="IPR006311">
    <property type="entry name" value="TAT_signal"/>
</dbReference>
<dbReference type="PANTHER" id="PTHR43649:SF31">
    <property type="entry name" value="SN-GLYCEROL-3-PHOSPHATE-BINDING PERIPLASMIC PROTEIN UGPB"/>
    <property type="match status" value="1"/>
</dbReference>
<dbReference type="KEGG" id="halt:IM660_04900"/>
<sequence>MASHVSRRAVLGGIAAAGAGAVVLSSCGTSGSADPNPTGSGSGTTGGSGGSGLPHHIPFTGVTADFPGSPDGALDAFANYPTDPVAITDGAPGDGNPITALTSPQGTVPAPMGDNPFWQELNTRLGSQMDLTLVNTDYDSKLATTVAGGDLPDLVSVPYNTPARRADKAGMFNAVALDLSEYLAGDKIEAYPALANIPTPAWEMASFDGVVRAVPIHRGLASSFYMMVRQDICDEQGIEVDVTDYESLLDLCVAMTRPEENQFALARNPMSYLKGMFRVPVTWELNDDGTLTHELEFRDEYHGALNAAKELYDAGTFHPDWTTSGIQGALHDGFYGGSGLMTIHSHLAITAAYAANTDVEGFKVGVLGFPGHDGGDGTPRRGHPKEVHSLCFINNDSADRAETILGVLNMLAAPFGTSEYLFNKFGREGEEHSLNGSNPVVNEDSVNNVRLGQQYLADGPQVVYMPGREADEVQAVHDAQAQLGAIGVYDPTFGLTSETEDATGANFSTSLSDMENEVIQGRRSIADWDALVDGWLAGDGATIKAEYEEALANSQ</sequence>
<protein>
    <recommendedName>
        <fullName evidence="5">Extracellular solute-binding protein</fullName>
    </recommendedName>
</protein>
<evidence type="ECO:0000313" key="3">
    <source>
        <dbReference type="EMBL" id="QOR71629.1"/>
    </source>
</evidence>
<accession>A0A7M1SVN4</accession>
<dbReference type="AlphaFoldDB" id="A0A7M1SVN4"/>
<dbReference type="PROSITE" id="PS51257">
    <property type="entry name" value="PROKAR_LIPOPROTEIN"/>
    <property type="match status" value="1"/>
</dbReference>
<organism evidence="3 4">
    <name type="scientific">Ruania alkalisoli</name>
    <dbReference type="NCBI Taxonomy" id="2779775"/>
    <lineage>
        <taxon>Bacteria</taxon>
        <taxon>Bacillati</taxon>
        <taxon>Actinomycetota</taxon>
        <taxon>Actinomycetes</taxon>
        <taxon>Micrococcales</taxon>
        <taxon>Ruaniaceae</taxon>
        <taxon>Ruania</taxon>
    </lineage>
</organism>
<name>A0A7M1SVN4_9MICO</name>
<reference evidence="3 4" key="1">
    <citation type="submission" date="2020-10" db="EMBL/GenBank/DDBJ databases">
        <title>Haloactinobacterium sp. RN3S43, a bacterium isolated from saline soil.</title>
        <authorList>
            <person name="Sun J.-Q."/>
        </authorList>
    </citation>
    <scope>NUCLEOTIDE SEQUENCE [LARGE SCALE GENOMIC DNA]</scope>
    <source>
        <strain evidence="3 4">RN3S43</strain>
    </source>
</reference>
<dbReference type="PROSITE" id="PS51318">
    <property type="entry name" value="TAT"/>
    <property type="match status" value="1"/>
</dbReference>
<gene>
    <name evidence="3" type="ORF">IM660_04900</name>
</gene>
<dbReference type="InterPro" id="IPR050490">
    <property type="entry name" value="Bact_solute-bd_prot1"/>
</dbReference>
<feature type="region of interest" description="Disordered" evidence="2">
    <location>
        <begin position="27"/>
        <end position="62"/>
    </location>
</feature>
<keyword evidence="4" id="KW-1185">Reference proteome</keyword>
<feature type="compositionally biased region" description="Gly residues" evidence="2">
    <location>
        <begin position="40"/>
        <end position="52"/>
    </location>
</feature>
<comment type="similarity">
    <text evidence="1">Belongs to the bacterial solute-binding protein 1 family.</text>
</comment>
<dbReference type="RefSeq" id="WP_193498285.1">
    <property type="nucleotide sequence ID" value="NZ_CP063169.1"/>
</dbReference>
<dbReference type="Proteomes" id="UP000593758">
    <property type="component" value="Chromosome"/>
</dbReference>
<feature type="compositionally biased region" description="Polar residues" evidence="2">
    <location>
        <begin position="27"/>
        <end position="37"/>
    </location>
</feature>
<proteinExistence type="inferred from homology"/>
<evidence type="ECO:0000256" key="2">
    <source>
        <dbReference type="SAM" id="MobiDB-lite"/>
    </source>
</evidence>
<dbReference type="SUPFAM" id="SSF53850">
    <property type="entry name" value="Periplasmic binding protein-like II"/>
    <property type="match status" value="1"/>
</dbReference>
<dbReference type="PANTHER" id="PTHR43649">
    <property type="entry name" value="ARABINOSE-BINDING PROTEIN-RELATED"/>
    <property type="match status" value="1"/>
</dbReference>
<dbReference type="Gene3D" id="3.40.190.10">
    <property type="entry name" value="Periplasmic binding protein-like II"/>
    <property type="match status" value="1"/>
</dbReference>
<evidence type="ECO:0000313" key="4">
    <source>
        <dbReference type="Proteomes" id="UP000593758"/>
    </source>
</evidence>
<dbReference type="EMBL" id="CP063169">
    <property type="protein sequence ID" value="QOR71629.1"/>
    <property type="molecule type" value="Genomic_DNA"/>
</dbReference>